<dbReference type="InterPro" id="IPR043502">
    <property type="entry name" value="DNA/RNA_pol_sf"/>
</dbReference>
<dbReference type="Gene3D" id="3.30.70.270">
    <property type="match status" value="1"/>
</dbReference>
<proteinExistence type="predicted"/>
<dbReference type="SUPFAM" id="SSF56672">
    <property type="entry name" value="DNA/RNA polymerases"/>
    <property type="match status" value="1"/>
</dbReference>
<comment type="caution">
    <text evidence="1">The sequence shown here is derived from an EMBL/GenBank/DDBJ whole genome shotgun (WGS) entry which is preliminary data.</text>
</comment>
<name>A0AA36INX6_9DINO</name>
<dbReference type="AlphaFoldDB" id="A0AA36INX6"/>
<dbReference type="InterPro" id="IPR043128">
    <property type="entry name" value="Rev_trsase/Diguanyl_cyclase"/>
</dbReference>
<keyword evidence="2" id="KW-1185">Reference proteome</keyword>
<accession>A0AA36INX6</accession>
<dbReference type="PANTHER" id="PTHR33050:SF7">
    <property type="entry name" value="RIBONUCLEASE H"/>
    <property type="match status" value="1"/>
</dbReference>
<dbReference type="InterPro" id="IPR052055">
    <property type="entry name" value="Hepadnavirus_pol/RT"/>
</dbReference>
<evidence type="ECO:0000313" key="1">
    <source>
        <dbReference type="EMBL" id="CAJ1389948.1"/>
    </source>
</evidence>
<sequence>MAIFQEIRDGFKLVGLQPPSGIFSIEPRPSAFSAAELDDAGKFLRPAILGRLKGLANDEDQTALWDITLQESNNKHWMDGPLSLPEVEARHGTSWIPVRRFGVWQSSGTKIKLRPIDDYSENRVNGAFAYSDKLELKALDQIIWMAAAITRSCRCGTASFVLSTGEKLEAPVSRTLLEDELWDPVATVLDLSSAYKQFAIHPNDRRYSIICMTMPSTKEVRCFEGRVLPFGATASVVHFNRISRLIHRIGLELLLPWGCYFDDFPLLSVHGIAGNTHDCATMLMRLLGFSFSQEKLKPFSKKAVVLGVEIDLEDVRDRGVLVRNKPGRLEEVEGVAAKLLEGDQISNADCSKLLGRLQYAEGQVMGRVGKLAMAELRETFKGCQRLIALSKSAKESFRGLLNRLMSGDPRQVPCSPPTMPIVVYTDGASDEGIHAVGGLIFAPFLDRPRFFSVHVPRKLTDHWLETMKHIIGPVELYAVVAARYIWRHILVKAKVIWYIDSFVAMDACIKGVSSNEKMRRLLLAWEEAEALGHVWSWFTRVPSKSNPADEPSRGCLDGLIAKLGAERDTGSCPLGGTPLQPLDTL</sequence>
<organism evidence="1 2">
    <name type="scientific">Effrenium voratum</name>
    <dbReference type="NCBI Taxonomy" id="2562239"/>
    <lineage>
        <taxon>Eukaryota</taxon>
        <taxon>Sar</taxon>
        <taxon>Alveolata</taxon>
        <taxon>Dinophyceae</taxon>
        <taxon>Suessiales</taxon>
        <taxon>Symbiodiniaceae</taxon>
        <taxon>Effrenium</taxon>
    </lineage>
</organism>
<evidence type="ECO:0000313" key="2">
    <source>
        <dbReference type="Proteomes" id="UP001178507"/>
    </source>
</evidence>
<gene>
    <name evidence="1" type="ORF">EVOR1521_LOCUS15468</name>
</gene>
<reference evidence="1" key="1">
    <citation type="submission" date="2023-08" db="EMBL/GenBank/DDBJ databases">
        <authorList>
            <person name="Chen Y."/>
            <person name="Shah S."/>
            <person name="Dougan E. K."/>
            <person name="Thang M."/>
            <person name="Chan C."/>
        </authorList>
    </citation>
    <scope>NUCLEOTIDE SEQUENCE</scope>
</reference>
<dbReference type="PANTHER" id="PTHR33050">
    <property type="entry name" value="REVERSE TRANSCRIPTASE DOMAIN-CONTAINING PROTEIN"/>
    <property type="match status" value="1"/>
</dbReference>
<protein>
    <submittedName>
        <fullName evidence="1">Uncharacterized protein</fullName>
    </submittedName>
</protein>
<dbReference type="Proteomes" id="UP001178507">
    <property type="component" value="Unassembled WGS sequence"/>
</dbReference>
<dbReference type="EMBL" id="CAUJNA010001974">
    <property type="protein sequence ID" value="CAJ1389948.1"/>
    <property type="molecule type" value="Genomic_DNA"/>
</dbReference>
<dbReference type="Gene3D" id="3.10.10.10">
    <property type="entry name" value="HIV Type 1 Reverse Transcriptase, subunit A, domain 1"/>
    <property type="match status" value="1"/>
</dbReference>